<comment type="caution">
    <text evidence="2">The sequence shown here is derived from an EMBL/GenBank/DDBJ whole genome shotgun (WGS) entry which is preliminary data.</text>
</comment>
<reference evidence="2 3" key="1">
    <citation type="submission" date="2015-12" db="EMBL/GenBank/DDBJ databases">
        <title>Genome sequence of Oceanibaculum pacificum MCCC 1A02656.</title>
        <authorList>
            <person name="Lu L."/>
            <person name="Lai Q."/>
            <person name="Shao Z."/>
            <person name="Qian P."/>
        </authorList>
    </citation>
    <scope>NUCLEOTIDE SEQUENCE [LARGE SCALE GENOMIC DNA]</scope>
    <source>
        <strain evidence="2 3">MCCC 1A02656</strain>
    </source>
</reference>
<name>A0A154WFR6_9PROT</name>
<dbReference type="PANTHER" id="PTHR30432:SF1">
    <property type="entry name" value="DNA-BINDING TRANSCRIPTIONAL DUAL REGULATOR MODE"/>
    <property type="match status" value="1"/>
</dbReference>
<dbReference type="EMBL" id="LPXN01000035">
    <property type="protein sequence ID" value="KZD12339.1"/>
    <property type="molecule type" value="Genomic_DNA"/>
</dbReference>
<dbReference type="InterPro" id="IPR000847">
    <property type="entry name" value="LysR_HTH_N"/>
</dbReference>
<dbReference type="Gene3D" id="1.10.10.10">
    <property type="entry name" value="Winged helix-like DNA-binding domain superfamily/Winged helix DNA-binding domain"/>
    <property type="match status" value="1"/>
</dbReference>
<evidence type="ECO:0000259" key="1">
    <source>
        <dbReference type="Pfam" id="PF00126"/>
    </source>
</evidence>
<dbReference type="STRING" id="580166.AUP43_04775"/>
<gene>
    <name evidence="2" type="ORF">AUP43_04775</name>
</gene>
<dbReference type="InterPro" id="IPR036390">
    <property type="entry name" value="WH_DNA-bd_sf"/>
</dbReference>
<dbReference type="Proteomes" id="UP000076400">
    <property type="component" value="Unassembled WGS sequence"/>
</dbReference>
<evidence type="ECO:0000313" key="3">
    <source>
        <dbReference type="Proteomes" id="UP000076400"/>
    </source>
</evidence>
<keyword evidence="3" id="KW-1185">Reference proteome</keyword>
<feature type="domain" description="HTH lysR-type" evidence="1">
    <location>
        <begin position="16"/>
        <end position="76"/>
    </location>
</feature>
<dbReference type="PANTHER" id="PTHR30432">
    <property type="entry name" value="TRANSCRIPTIONAL REGULATOR MODE"/>
    <property type="match status" value="1"/>
</dbReference>
<dbReference type="AlphaFoldDB" id="A0A154WFR6"/>
<dbReference type="InterPro" id="IPR051815">
    <property type="entry name" value="Molybdate_resp_trans_reg"/>
</dbReference>
<sequence length="110" mass="11464">MRVDFGAQGALGPGKVRLLELISQHGSITAAGKAMRMSYRRAWLLVDGLNQAFKAPLVETQHGGPGGGGAALSPLGEAVIRHYRAMEEATAIAAATHLTALTDALADRSE</sequence>
<organism evidence="2 3">
    <name type="scientific">Oceanibaculum pacificum</name>
    <dbReference type="NCBI Taxonomy" id="580166"/>
    <lineage>
        <taxon>Bacteria</taxon>
        <taxon>Pseudomonadati</taxon>
        <taxon>Pseudomonadota</taxon>
        <taxon>Alphaproteobacteria</taxon>
        <taxon>Rhodospirillales</taxon>
        <taxon>Oceanibaculaceae</taxon>
        <taxon>Oceanibaculum</taxon>
    </lineage>
</organism>
<dbReference type="SUPFAM" id="SSF46785">
    <property type="entry name" value="Winged helix' DNA-binding domain"/>
    <property type="match status" value="1"/>
</dbReference>
<accession>A0A154WFR6</accession>
<evidence type="ECO:0000313" key="2">
    <source>
        <dbReference type="EMBL" id="KZD12339.1"/>
    </source>
</evidence>
<proteinExistence type="predicted"/>
<dbReference type="Pfam" id="PF00126">
    <property type="entry name" value="HTH_1"/>
    <property type="match status" value="1"/>
</dbReference>
<protein>
    <submittedName>
        <fullName evidence="2">LysR family transcriptional regulator</fullName>
    </submittedName>
</protein>
<dbReference type="InterPro" id="IPR036388">
    <property type="entry name" value="WH-like_DNA-bd_sf"/>
</dbReference>
<dbReference type="GO" id="GO:0003700">
    <property type="term" value="F:DNA-binding transcription factor activity"/>
    <property type="evidence" value="ECO:0007669"/>
    <property type="project" value="InterPro"/>
</dbReference>